<dbReference type="SUPFAM" id="SSF54001">
    <property type="entry name" value="Cysteine proteinases"/>
    <property type="match status" value="1"/>
</dbReference>
<feature type="compositionally biased region" description="Low complexity" evidence="5">
    <location>
        <begin position="254"/>
        <end position="271"/>
    </location>
</feature>
<dbReference type="InterPro" id="IPR052354">
    <property type="entry name" value="Cell_Wall_Dynamics_Protein"/>
</dbReference>
<proteinExistence type="inferred from homology"/>
<evidence type="ECO:0000256" key="3">
    <source>
        <dbReference type="ARBA" id="ARBA00022801"/>
    </source>
</evidence>
<protein>
    <submittedName>
        <fullName evidence="9">Enterotoxin B</fullName>
    </submittedName>
</protein>
<feature type="chain" id="PRO_5046194988" evidence="6">
    <location>
        <begin position="30"/>
        <end position="591"/>
    </location>
</feature>
<keyword evidence="10" id="KW-1185">Reference proteome</keyword>
<name>A0ABT9UUI2_9FIRM</name>
<dbReference type="PANTHER" id="PTHR34408:SF1">
    <property type="entry name" value="GLYCOSYL HYDROLASE FAMILY 19 DOMAIN-CONTAINING PROTEIN HI_1415"/>
    <property type="match status" value="1"/>
</dbReference>
<evidence type="ECO:0000256" key="1">
    <source>
        <dbReference type="ARBA" id="ARBA00007074"/>
    </source>
</evidence>
<feature type="region of interest" description="Disordered" evidence="5">
    <location>
        <begin position="170"/>
        <end position="190"/>
    </location>
</feature>
<evidence type="ECO:0000259" key="7">
    <source>
        <dbReference type="PROSITE" id="PS51781"/>
    </source>
</evidence>
<reference evidence="9 10" key="1">
    <citation type="submission" date="2023-07" db="EMBL/GenBank/DDBJ databases">
        <title>Genomic Encyclopedia of Type Strains, Phase IV (KMG-IV): sequencing the most valuable type-strain genomes for metagenomic binning, comparative biology and taxonomic classification.</title>
        <authorList>
            <person name="Goeker M."/>
        </authorList>
    </citation>
    <scope>NUCLEOTIDE SEQUENCE [LARGE SCALE GENOMIC DNA]</scope>
    <source>
        <strain evidence="9 10">DSM 20694</strain>
    </source>
</reference>
<dbReference type="PROSITE" id="PS51935">
    <property type="entry name" value="NLPC_P60"/>
    <property type="match status" value="1"/>
</dbReference>
<dbReference type="SMART" id="SM00287">
    <property type="entry name" value="SH3b"/>
    <property type="match status" value="5"/>
</dbReference>
<evidence type="ECO:0000256" key="6">
    <source>
        <dbReference type="SAM" id="SignalP"/>
    </source>
</evidence>
<dbReference type="EMBL" id="JAUSUF010000006">
    <property type="protein sequence ID" value="MDQ0149992.1"/>
    <property type="molecule type" value="Genomic_DNA"/>
</dbReference>
<dbReference type="Proteomes" id="UP001228504">
    <property type="component" value="Unassembled WGS sequence"/>
</dbReference>
<feature type="domain" description="SH3b" evidence="7">
    <location>
        <begin position="277"/>
        <end position="340"/>
    </location>
</feature>
<accession>A0ABT9UUI2</accession>
<evidence type="ECO:0000256" key="5">
    <source>
        <dbReference type="SAM" id="MobiDB-lite"/>
    </source>
</evidence>
<feature type="domain" description="SH3b" evidence="7">
    <location>
        <begin position="33"/>
        <end position="97"/>
    </location>
</feature>
<dbReference type="InterPro" id="IPR003646">
    <property type="entry name" value="SH3-like_bac-type"/>
</dbReference>
<organism evidence="9 10">
    <name type="scientific">Eubacterium multiforme</name>
    <dbReference type="NCBI Taxonomy" id="83339"/>
    <lineage>
        <taxon>Bacteria</taxon>
        <taxon>Bacillati</taxon>
        <taxon>Bacillota</taxon>
        <taxon>Clostridia</taxon>
        <taxon>Eubacteriales</taxon>
        <taxon>Eubacteriaceae</taxon>
        <taxon>Eubacterium</taxon>
    </lineage>
</organism>
<dbReference type="Pfam" id="PF00877">
    <property type="entry name" value="NLPC_P60"/>
    <property type="match status" value="1"/>
</dbReference>
<dbReference type="RefSeq" id="WP_307486227.1">
    <property type="nucleotide sequence ID" value="NZ_JAUSUF010000006.1"/>
</dbReference>
<gene>
    <name evidence="9" type="ORF">J2S18_001928</name>
</gene>
<keyword evidence="6" id="KW-0732">Signal</keyword>
<feature type="domain" description="NlpC/P60" evidence="8">
    <location>
        <begin position="442"/>
        <end position="591"/>
    </location>
</feature>
<dbReference type="PANTHER" id="PTHR34408">
    <property type="entry name" value="FAMILY PROTEIN, PUTATIVE-RELATED"/>
    <property type="match status" value="1"/>
</dbReference>
<comment type="caution">
    <text evidence="9">The sequence shown here is derived from an EMBL/GenBank/DDBJ whole genome shotgun (WGS) entry which is preliminary data.</text>
</comment>
<keyword evidence="4" id="KW-0788">Thiol protease</keyword>
<feature type="region of interest" description="Disordered" evidence="5">
    <location>
        <begin position="254"/>
        <end position="280"/>
    </location>
</feature>
<feature type="domain" description="SH3b" evidence="7">
    <location>
        <begin position="107"/>
        <end position="170"/>
    </location>
</feature>
<dbReference type="Gene3D" id="2.30.30.40">
    <property type="entry name" value="SH3 Domains"/>
    <property type="match status" value="5"/>
</dbReference>
<evidence type="ECO:0000313" key="9">
    <source>
        <dbReference type="EMBL" id="MDQ0149992.1"/>
    </source>
</evidence>
<feature type="domain" description="SH3b" evidence="7">
    <location>
        <begin position="188"/>
        <end position="252"/>
    </location>
</feature>
<evidence type="ECO:0000259" key="8">
    <source>
        <dbReference type="PROSITE" id="PS51935"/>
    </source>
</evidence>
<evidence type="ECO:0000256" key="2">
    <source>
        <dbReference type="ARBA" id="ARBA00022670"/>
    </source>
</evidence>
<feature type="domain" description="SH3b" evidence="7">
    <location>
        <begin position="363"/>
        <end position="426"/>
    </location>
</feature>
<comment type="similarity">
    <text evidence="1">Belongs to the peptidase C40 family.</text>
</comment>
<feature type="compositionally biased region" description="Low complexity" evidence="5">
    <location>
        <begin position="172"/>
        <end position="185"/>
    </location>
</feature>
<keyword evidence="3" id="KW-0378">Hydrolase</keyword>
<evidence type="ECO:0000313" key="10">
    <source>
        <dbReference type="Proteomes" id="UP001228504"/>
    </source>
</evidence>
<keyword evidence="2" id="KW-0645">Protease</keyword>
<dbReference type="Pfam" id="PF08239">
    <property type="entry name" value="SH3_3"/>
    <property type="match status" value="5"/>
</dbReference>
<feature type="region of interest" description="Disordered" evidence="5">
    <location>
        <begin position="341"/>
        <end position="360"/>
    </location>
</feature>
<dbReference type="InterPro" id="IPR038765">
    <property type="entry name" value="Papain-like_cys_pep_sf"/>
</dbReference>
<dbReference type="Gene3D" id="3.90.1720.10">
    <property type="entry name" value="endopeptidase domain like (from Nostoc punctiforme)"/>
    <property type="match status" value="1"/>
</dbReference>
<evidence type="ECO:0000256" key="4">
    <source>
        <dbReference type="ARBA" id="ARBA00022807"/>
    </source>
</evidence>
<dbReference type="InterPro" id="IPR000064">
    <property type="entry name" value="NLP_P60_dom"/>
</dbReference>
<dbReference type="PROSITE" id="PS51781">
    <property type="entry name" value="SH3B"/>
    <property type="match status" value="5"/>
</dbReference>
<feature type="signal peptide" evidence="6">
    <location>
        <begin position="1"/>
        <end position="29"/>
    </location>
</feature>
<sequence length="591" mass="64265">MDKKKIVALMLATSAGTGAALMHNTVAHADEYKLSGHVVNITSVLRVRAKSSTDSEILGYLRNGDKVNIKEKSGDWYKIDFEGKTAYVYGEYIKEGSNNSSSEKAKGKGKVVNVTSSLRIRSGAGTNHSVVGYLYEGNTFDILEKSGDWYKINHNGRTGYVYGEYVRQAGESSSNSNSNNNNNNNLGGKVGQVVDVTSSLRIRSGAGTSHSVVGYLSNGEKFDITGRSGDWYKIKTTSYSGYVHKDYVKILGQGSSSSSNSSSSNSGSSNNEVQEKGRGKVVNITSNLRIRNAPSTNSSVIGYLLDGQTFDIVGRSGSWYKIKHDGSTGYVHKDYVSVIGQGNSSNNSGSSSSSSSSGQSVSEYGKVVNVSTSLRLRRGPSTNSSVVGYLFPGETFKITERNGSWYKVNANGKVGYASSDYIKLINKNEANSSGNSGSSTSSASYERVYSILKSHIGSPYIWGGSGEFITHDSLRMFKRMFPGEASEGKYNIPSRYINNGYRAFDCSGLLYWGFRQVGINIGRTTYDQINAGREVSLNDVRPGDLLFYRSLGHVGMYIGNGKWLEAPHSHDYVKIANVPWSQIGRARRILK</sequence>